<dbReference type="Gene3D" id="3.20.20.450">
    <property type="entry name" value="EAL domain"/>
    <property type="match status" value="1"/>
</dbReference>
<dbReference type="PROSITE" id="PS50887">
    <property type="entry name" value="GGDEF"/>
    <property type="match status" value="1"/>
</dbReference>
<feature type="transmembrane region" description="Helical" evidence="1">
    <location>
        <begin position="280"/>
        <end position="299"/>
    </location>
</feature>
<evidence type="ECO:0000259" key="3">
    <source>
        <dbReference type="PROSITE" id="PS50887"/>
    </source>
</evidence>
<keyword evidence="5" id="KW-1185">Reference proteome</keyword>
<reference evidence="4 5" key="1">
    <citation type="submission" date="2022-11" db="EMBL/GenBank/DDBJ databases">
        <title>Viruses from the air-sea interface of a natural surface slick.</title>
        <authorList>
            <person name="Rahlff J."/>
            <person name="Holmfeldt K."/>
        </authorList>
    </citation>
    <scope>NUCLEOTIDE SEQUENCE [LARGE SCALE GENOMIC DNA]</scope>
    <source>
        <strain evidence="4 5">SMS4</strain>
    </source>
</reference>
<dbReference type="CDD" id="cd01948">
    <property type="entry name" value="EAL"/>
    <property type="match status" value="1"/>
</dbReference>
<evidence type="ECO:0000313" key="4">
    <source>
        <dbReference type="EMBL" id="MDP5135770.1"/>
    </source>
</evidence>
<dbReference type="PANTHER" id="PTHR44757">
    <property type="entry name" value="DIGUANYLATE CYCLASE DGCP"/>
    <property type="match status" value="1"/>
</dbReference>
<dbReference type="SMART" id="SM00267">
    <property type="entry name" value="GGDEF"/>
    <property type="match status" value="1"/>
</dbReference>
<dbReference type="Proteomes" id="UP001231109">
    <property type="component" value="Unassembled WGS sequence"/>
</dbReference>
<evidence type="ECO:0000313" key="5">
    <source>
        <dbReference type="Proteomes" id="UP001231109"/>
    </source>
</evidence>
<dbReference type="InterPro" id="IPR052155">
    <property type="entry name" value="Biofilm_reg_signaling"/>
</dbReference>
<gene>
    <name evidence="4" type="ORF">ORJ04_07390</name>
</gene>
<dbReference type="InterPro" id="IPR043128">
    <property type="entry name" value="Rev_trsase/Diguanyl_cyclase"/>
</dbReference>
<dbReference type="Pfam" id="PF00563">
    <property type="entry name" value="EAL"/>
    <property type="match status" value="1"/>
</dbReference>
<proteinExistence type="predicted"/>
<dbReference type="PANTHER" id="PTHR44757:SF2">
    <property type="entry name" value="BIOFILM ARCHITECTURE MAINTENANCE PROTEIN MBAA"/>
    <property type="match status" value="1"/>
</dbReference>
<dbReference type="SUPFAM" id="SSF55073">
    <property type="entry name" value="Nucleotide cyclase"/>
    <property type="match status" value="1"/>
</dbReference>
<dbReference type="SUPFAM" id="SSF141868">
    <property type="entry name" value="EAL domain-like"/>
    <property type="match status" value="1"/>
</dbReference>
<dbReference type="InterPro" id="IPR029787">
    <property type="entry name" value="Nucleotide_cyclase"/>
</dbReference>
<dbReference type="PROSITE" id="PS50883">
    <property type="entry name" value="EAL"/>
    <property type="match status" value="1"/>
</dbReference>
<sequence length="812" mass="92266">MRYLSLSWKMLILLLSILLVLITWFTSLSLLHMNQQFNRQQAQRKAQGQQYFQLYNQSVDQQLLSWMQSFADLQNLHEAAHFGDFSHALALQADSLQMNYAVQGFSLFYDGQVQLRQGDIAQDDAHALVQQTLLEQRPISNIHCDKHCTKSLSLPLLNSHGDVAILVLETTLTDVLFSLHRTLSTEVAILKRRPGDTLAQQFAVLQASDHEQMRRIAQYVPDDMSVDTILRDGVIIFFDNSSYFLHLIPLNQQAEETHFLLMVEDVTQGMQDKQRYEQQIFTVAGSCFIAVLLLILYITRRISRRILKLAAALPLLAQRRYAEFRQQSLGKPGMFQDELNTFNDSVLRLSHELEHLDLQLADNTASLERMAMFDTLTGLANRNMLQYQIQQALASLAQRTGYVGLLFLDLDKFKTVNNSRSHAIGDQLLIETSQRLRAVTSAAEVVCRFGGDEFVIVLSHLDSPSQIEELAVSVMAQFTTPFTLEHVAVTLSASIGISYTNNPQYGGDELIRQADLAMYQAKNNGRNCYVVFNEKMSSDLAARLQLEVELRQAISQQQFSLSLQPQVDLRSGRLFGFEALLRWQHPTRGLVPPDEFISVLEQTQLIVDVGYWVFERSCQRYLDLMGLGLHDVIIAVNVAADQFLQPDFALRLADILQKYQLSASHFELELTESTLVSHVSQTLDAMHQLKLMGFRFAIDDFGTGYSSLNYIKQMPVDTIKIDKSFVMAMLESSSDYQIIVSTIAMVQKLGLQVVAEGVESLAHLQLLQQYHCDLAQGYYLSRPIPETQLADFVREQVLQQNWPAALLRRPEH</sequence>
<feature type="domain" description="GGDEF" evidence="3">
    <location>
        <begin position="401"/>
        <end position="534"/>
    </location>
</feature>
<dbReference type="InterPro" id="IPR035919">
    <property type="entry name" value="EAL_sf"/>
</dbReference>
<evidence type="ECO:0000256" key="1">
    <source>
        <dbReference type="SAM" id="Phobius"/>
    </source>
</evidence>
<dbReference type="Pfam" id="PF00990">
    <property type="entry name" value="GGDEF"/>
    <property type="match status" value="1"/>
</dbReference>
<keyword evidence="1" id="KW-0472">Membrane</keyword>
<accession>A0ABT9HXC0</accession>
<dbReference type="EMBL" id="JAPJDZ010000013">
    <property type="protein sequence ID" value="MDP5135770.1"/>
    <property type="molecule type" value="Genomic_DNA"/>
</dbReference>
<name>A0ABT9HXC0_9GAMM</name>
<keyword evidence="1" id="KW-1133">Transmembrane helix</keyword>
<dbReference type="NCBIfam" id="TIGR00254">
    <property type="entry name" value="GGDEF"/>
    <property type="match status" value="1"/>
</dbReference>
<dbReference type="RefSeq" id="WP_305974903.1">
    <property type="nucleotide sequence ID" value="NZ_JAPJDY010000003.1"/>
</dbReference>
<protein>
    <submittedName>
        <fullName evidence="4">Bifunctional diguanylate cyclase/phosphodiesterase</fullName>
    </submittedName>
</protein>
<dbReference type="Gene3D" id="3.30.70.270">
    <property type="match status" value="1"/>
</dbReference>
<evidence type="ECO:0000259" key="2">
    <source>
        <dbReference type="PROSITE" id="PS50883"/>
    </source>
</evidence>
<dbReference type="InterPro" id="IPR001633">
    <property type="entry name" value="EAL_dom"/>
</dbReference>
<keyword evidence="1" id="KW-0812">Transmembrane</keyword>
<dbReference type="CDD" id="cd01949">
    <property type="entry name" value="GGDEF"/>
    <property type="match status" value="1"/>
</dbReference>
<dbReference type="InterPro" id="IPR000160">
    <property type="entry name" value="GGDEF_dom"/>
</dbReference>
<organism evidence="4 5">
    <name type="scientific">Rheinheimera baltica</name>
    <dbReference type="NCBI Taxonomy" id="67576"/>
    <lineage>
        <taxon>Bacteria</taxon>
        <taxon>Pseudomonadati</taxon>
        <taxon>Pseudomonadota</taxon>
        <taxon>Gammaproteobacteria</taxon>
        <taxon>Chromatiales</taxon>
        <taxon>Chromatiaceae</taxon>
        <taxon>Rheinheimera</taxon>
    </lineage>
</organism>
<dbReference type="SMART" id="SM00052">
    <property type="entry name" value="EAL"/>
    <property type="match status" value="1"/>
</dbReference>
<feature type="domain" description="EAL" evidence="2">
    <location>
        <begin position="543"/>
        <end position="797"/>
    </location>
</feature>
<comment type="caution">
    <text evidence="4">The sequence shown here is derived from an EMBL/GenBank/DDBJ whole genome shotgun (WGS) entry which is preliminary data.</text>
</comment>